<protein>
    <submittedName>
        <fullName evidence="1">Uncharacterized protein</fullName>
    </submittedName>
</protein>
<evidence type="ECO:0000313" key="2">
    <source>
        <dbReference type="Proteomes" id="UP000647273"/>
    </source>
</evidence>
<keyword evidence="2" id="KW-1185">Reference proteome</keyword>
<dbReference type="Proteomes" id="UP000647273">
    <property type="component" value="Unassembled WGS sequence"/>
</dbReference>
<gene>
    <name evidence="1" type="ORF">H6G08_31630</name>
</gene>
<sequence>MPNAQCPMPHAPCPMPNMNFIRKDKRISVIVGLWGGEDQAVKREFRYSVDHQSTLNEMYY</sequence>
<comment type="caution">
    <text evidence="1">The sequence shown here is derived from an EMBL/GenBank/DDBJ whole genome shotgun (WGS) entry which is preliminary data.</text>
</comment>
<dbReference type="EMBL" id="JACJQG010000080">
    <property type="protein sequence ID" value="MBD2228977.1"/>
    <property type="molecule type" value="Genomic_DNA"/>
</dbReference>
<evidence type="ECO:0000313" key="1">
    <source>
        <dbReference type="EMBL" id="MBD2228977.1"/>
    </source>
</evidence>
<reference evidence="1 2" key="1">
    <citation type="journal article" date="2020" name="ISME J.">
        <title>Comparative genomics reveals insights into cyanobacterial evolution and habitat adaptation.</title>
        <authorList>
            <person name="Chen M.Y."/>
            <person name="Teng W.K."/>
            <person name="Zhao L."/>
            <person name="Hu C.X."/>
            <person name="Zhou Y.K."/>
            <person name="Han B.P."/>
            <person name="Song L.R."/>
            <person name="Shu W.S."/>
        </authorList>
    </citation>
    <scope>NUCLEOTIDE SEQUENCE [LARGE SCALE GENOMIC DNA]</scope>
    <source>
        <strain evidence="1 2">FACHB-343</strain>
    </source>
</reference>
<organism evidence="1 2">
    <name type="scientific">Calothrix anomala FACHB-343</name>
    <dbReference type="NCBI Taxonomy" id="2692894"/>
    <lineage>
        <taxon>Bacteria</taxon>
        <taxon>Bacillati</taxon>
        <taxon>Cyanobacteriota</taxon>
        <taxon>Cyanophyceae</taxon>
        <taxon>Nostocales</taxon>
        <taxon>Calotrichaceae</taxon>
        <taxon>Calothrix</taxon>
    </lineage>
</organism>
<name>A0ABR8B3N8_9CYAN</name>
<proteinExistence type="predicted"/>
<accession>A0ABR8B3N8</accession>